<dbReference type="Proteomes" id="UP000252519">
    <property type="component" value="Unassembled WGS sequence"/>
</dbReference>
<dbReference type="AlphaFoldDB" id="A0A368F5Q9"/>
<dbReference type="EMBL" id="JOJR01004213">
    <property type="protein sequence ID" value="RCN27402.1"/>
    <property type="molecule type" value="Genomic_DNA"/>
</dbReference>
<evidence type="ECO:0000259" key="1">
    <source>
        <dbReference type="PROSITE" id="PS00028"/>
    </source>
</evidence>
<dbReference type="OrthoDB" id="5845900at2759"/>
<gene>
    <name evidence="3" type="ORF">ANCCAN_18922</name>
    <name evidence="2" type="ORF">ANCCAN_26863</name>
</gene>
<keyword evidence="4" id="KW-1185">Reference proteome</keyword>
<feature type="domain" description="C2H2-type" evidence="1">
    <location>
        <begin position="32"/>
        <end position="55"/>
    </location>
</feature>
<evidence type="ECO:0000313" key="4">
    <source>
        <dbReference type="Proteomes" id="UP000252519"/>
    </source>
</evidence>
<sequence>MFTCVKYATRCFCQGAETVHELKRPAAVRIPCPISRCIARFYTYMELATHADVEHRNEVSTHIGVPA</sequence>
<protein>
    <recommendedName>
        <fullName evidence="1">C2H2-type domain-containing protein</fullName>
    </recommendedName>
</protein>
<organism evidence="2 4">
    <name type="scientific">Ancylostoma caninum</name>
    <name type="common">Dog hookworm</name>
    <dbReference type="NCBI Taxonomy" id="29170"/>
    <lineage>
        <taxon>Eukaryota</taxon>
        <taxon>Metazoa</taxon>
        <taxon>Ecdysozoa</taxon>
        <taxon>Nematoda</taxon>
        <taxon>Chromadorea</taxon>
        <taxon>Rhabditida</taxon>
        <taxon>Rhabditina</taxon>
        <taxon>Rhabditomorpha</taxon>
        <taxon>Strongyloidea</taxon>
        <taxon>Ancylostomatidae</taxon>
        <taxon>Ancylostomatinae</taxon>
        <taxon>Ancylostoma</taxon>
    </lineage>
</organism>
<dbReference type="InterPro" id="IPR013087">
    <property type="entry name" value="Znf_C2H2_type"/>
</dbReference>
<evidence type="ECO:0000313" key="3">
    <source>
        <dbReference type="EMBL" id="RCN35223.1"/>
    </source>
</evidence>
<comment type="caution">
    <text evidence="2">The sequence shown here is derived from an EMBL/GenBank/DDBJ whole genome shotgun (WGS) entry which is preliminary data.</text>
</comment>
<evidence type="ECO:0000313" key="2">
    <source>
        <dbReference type="EMBL" id="RCN27402.1"/>
    </source>
</evidence>
<accession>A0A368F5Q9</accession>
<dbReference type="EMBL" id="JOJR01000687">
    <property type="protein sequence ID" value="RCN35223.1"/>
    <property type="molecule type" value="Genomic_DNA"/>
</dbReference>
<dbReference type="PROSITE" id="PS00028">
    <property type="entry name" value="ZINC_FINGER_C2H2_1"/>
    <property type="match status" value="1"/>
</dbReference>
<reference evidence="2 4" key="1">
    <citation type="submission" date="2014-10" db="EMBL/GenBank/DDBJ databases">
        <title>Draft genome of the hookworm Ancylostoma caninum.</title>
        <authorList>
            <person name="Mitreva M."/>
        </authorList>
    </citation>
    <scope>NUCLEOTIDE SEQUENCE [LARGE SCALE GENOMIC DNA]</scope>
    <source>
        <strain evidence="2 4">Baltimore</strain>
    </source>
</reference>
<name>A0A368F5Q9_ANCCA</name>
<proteinExistence type="predicted"/>